<feature type="domain" description="Microcystin LR degradation protein MlrC C-terminal" evidence="1">
    <location>
        <begin position="95"/>
        <end position="275"/>
    </location>
</feature>
<evidence type="ECO:0000259" key="2">
    <source>
        <dbReference type="Pfam" id="PF07364"/>
    </source>
</evidence>
<dbReference type="Proteomes" id="UP001220530">
    <property type="component" value="Chromosome"/>
</dbReference>
<dbReference type="InterPro" id="IPR010799">
    <property type="entry name" value="MlrC_C"/>
</dbReference>
<accession>A0ABY7YMR9</accession>
<organism evidence="3 4">
    <name type="scientific">Devosia algicola</name>
    <dbReference type="NCBI Taxonomy" id="3026418"/>
    <lineage>
        <taxon>Bacteria</taxon>
        <taxon>Pseudomonadati</taxon>
        <taxon>Pseudomonadota</taxon>
        <taxon>Alphaproteobacteria</taxon>
        <taxon>Hyphomicrobiales</taxon>
        <taxon>Devosiaceae</taxon>
        <taxon>Devosia</taxon>
    </lineage>
</organism>
<sequence length="283" mass="30141">MAAALAEARAIEAADPEILCINVMGGYAYADIADCGFSLNCCTRGDPVKAKAYLERILTTTESWLTEAYPVEKSLDIVLADIDANPPADGPILLIEAADNIGGGTPGDATGILAPLLASGRRNIVAIINDPEAVALCDKARQGDDIELSIGAKVDTHHGEPLVFSGVIERLSNGAFELENRQSHLASMMGTHIEMGPCAVLRNQQAIVLLTSRKTPPMDLGQLHSQGIEVEKARYVIVKAAVSHRDAYDPIAVRSYNVDSPGLCTSNLKRLPFEKLAGKQISL</sequence>
<dbReference type="Pfam" id="PF07171">
    <property type="entry name" value="MlrC_C"/>
    <property type="match status" value="1"/>
</dbReference>
<proteinExistence type="predicted"/>
<dbReference type="EMBL" id="CP118246">
    <property type="protein sequence ID" value="WDR02606.1"/>
    <property type="molecule type" value="Genomic_DNA"/>
</dbReference>
<name>A0ABY7YMR9_9HYPH</name>
<dbReference type="RefSeq" id="WP_282219008.1">
    <property type="nucleotide sequence ID" value="NZ_CP118246.1"/>
</dbReference>
<evidence type="ECO:0000313" key="3">
    <source>
        <dbReference type="EMBL" id="WDR02606.1"/>
    </source>
</evidence>
<keyword evidence="4" id="KW-1185">Reference proteome</keyword>
<feature type="domain" description="Microcystin LR degradation protein MlrC N-terminal" evidence="2">
    <location>
        <begin position="1"/>
        <end position="59"/>
    </location>
</feature>
<gene>
    <name evidence="3" type="ORF">PSQ19_18830</name>
</gene>
<reference evidence="3 4" key="1">
    <citation type="submission" date="2023-02" db="EMBL/GenBank/DDBJ databases">
        <title>Devosia algicola sp. nov., isolated from the phycosphere of marine algae.</title>
        <authorList>
            <person name="Kim J.M."/>
            <person name="Lee J.K."/>
            <person name="Choi B.J."/>
            <person name="Bayburt H."/>
            <person name="Jeon C.O."/>
        </authorList>
    </citation>
    <scope>NUCLEOTIDE SEQUENCE [LARGE SCALE GENOMIC DNA]</scope>
    <source>
        <strain evidence="3 4">G20-9</strain>
    </source>
</reference>
<dbReference type="InterPro" id="IPR015995">
    <property type="entry name" value="MlrC_N"/>
</dbReference>
<evidence type="ECO:0000313" key="4">
    <source>
        <dbReference type="Proteomes" id="UP001220530"/>
    </source>
</evidence>
<protein>
    <submittedName>
        <fullName evidence="3">MlrC C-terminal domain-containing protein</fullName>
    </submittedName>
</protein>
<dbReference type="Pfam" id="PF07364">
    <property type="entry name" value="DUF1485"/>
    <property type="match status" value="1"/>
</dbReference>
<evidence type="ECO:0000259" key="1">
    <source>
        <dbReference type="Pfam" id="PF07171"/>
    </source>
</evidence>